<proteinExistence type="predicted"/>
<accession>A0ABX9INH9</accession>
<dbReference type="SMART" id="SM00028">
    <property type="entry name" value="TPR"/>
    <property type="match status" value="3"/>
</dbReference>
<feature type="coiled-coil region" evidence="2">
    <location>
        <begin position="122"/>
        <end position="149"/>
    </location>
</feature>
<name>A0ABX9INH9_9FLAO</name>
<keyword evidence="4" id="KW-1185">Reference proteome</keyword>
<gene>
    <name evidence="3" type="ORF">DRF57_06485</name>
</gene>
<evidence type="ECO:0000313" key="3">
    <source>
        <dbReference type="EMBL" id="REC77031.1"/>
    </source>
</evidence>
<keyword evidence="2" id="KW-0175">Coiled coil</keyword>
<evidence type="ECO:0000256" key="2">
    <source>
        <dbReference type="SAM" id="Coils"/>
    </source>
</evidence>
<dbReference type="PROSITE" id="PS50005">
    <property type="entry name" value="TPR"/>
    <property type="match status" value="1"/>
</dbReference>
<evidence type="ECO:0000313" key="4">
    <source>
        <dbReference type="Proteomes" id="UP000256491"/>
    </source>
</evidence>
<evidence type="ECO:0000256" key="1">
    <source>
        <dbReference type="PROSITE-ProRule" id="PRU00339"/>
    </source>
</evidence>
<sequence>MRDGAFNKNTITILYKRAGEHCSLCKKITTKPHSDPSKFHNLGEAAHIEGLKDAANLRFNPMLSIKELKDVRNGIWLCQVCHHIIDNDEKTYSVEKLKEIKQSHEMLIVKIQESGKSLMPILNSKDREIKRYQKMISEIEAELDEQEVIFSEELNKAKFILSNVIKEREFLNEQLCKIKNEIIDLDNEVLQRALLEEKNVTRALEILNEEKLERSEMKLARGRVLRARLLISTGDRKAAEENFERAFQIWPRSLVAIEYVQLLYFKKLDYHRIIEICEIALANETTKPYQITLLEHIAHANIKLGQSTCAIERFNLAKEYLQNMEKGSATSLSRLANIEKHLGDCFKLSGNLRQALNSYEHALNFYHRAMAVDPNLVHEKELAGLATAIGLIYEANNNETEGLIHHLRAIAVLDNIADTEKEKALIQVNLATCYLKRRTFDPLKAHTYVLQSVKLLTELSRNEPNEYLEYLIGAKCLLADINFIRRLPEADDLYKESIELAKILYKENPIFISTLAHVEYNYSVFLIISKGEVESGLDILEGSITKLKASQVAIFEYVSYLSQALFFKAELKKNVDEKIEILQDILTLTENLDSVDKSNLWRMKAQHLLNELIS</sequence>
<dbReference type="SUPFAM" id="SSF48452">
    <property type="entry name" value="TPR-like"/>
    <property type="match status" value="1"/>
</dbReference>
<feature type="repeat" description="TPR" evidence="1">
    <location>
        <begin position="343"/>
        <end position="376"/>
    </location>
</feature>
<dbReference type="RefSeq" id="WP_115917532.1">
    <property type="nucleotide sequence ID" value="NZ_BJYH01000029.1"/>
</dbReference>
<evidence type="ECO:0008006" key="5">
    <source>
        <dbReference type="Google" id="ProtNLM"/>
    </source>
</evidence>
<protein>
    <recommendedName>
        <fullName evidence="5">Tetratricopeptide repeat protein</fullName>
    </recommendedName>
</protein>
<dbReference type="InterPro" id="IPR011990">
    <property type="entry name" value="TPR-like_helical_dom_sf"/>
</dbReference>
<keyword evidence="1" id="KW-0802">TPR repeat</keyword>
<dbReference type="InterPro" id="IPR019734">
    <property type="entry name" value="TPR_rpt"/>
</dbReference>
<dbReference type="Proteomes" id="UP000256491">
    <property type="component" value="Unassembled WGS sequence"/>
</dbReference>
<organism evidence="3 4">
    <name type="scientific">Chryseobacterium rhizosphaerae</name>
    <dbReference type="NCBI Taxonomy" id="395937"/>
    <lineage>
        <taxon>Bacteria</taxon>
        <taxon>Pseudomonadati</taxon>
        <taxon>Bacteroidota</taxon>
        <taxon>Flavobacteriia</taxon>
        <taxon>Flavobacteriales</taxon>
        <taxon>Weeksellaceae</taxon>
        <taxon>Chryseobacterium group</taxon>
        <taxon>Chryseobacterium</taxon>
    </lineage>
</organism>
<dbReference type="Gene3D" id="1.25.40.10">
    <property type="entry name" value="Tetratricopeptide repeat domain"/>
    <property type="match status" value="2"/>
</dbReference>
<reference evidence="3 4" key="1">
    <citation type="journal article" date="2010" name="Syst. Appl. Microbiol.">
        <title>Four new species of Chryseobacterium from the rhizosphere of coastal sand dune plants, Chryseobacterium elymi sp. nov., Chryseobacterium hagamense sp. nov., Chryseobacterium lathyri sp. nov. and Chryseobacterium rhizosphaerae sp. nov.</title>
        <authorList>
            <person name="Cho S.H."/>
            <person name="Lee K.S."/>
            <person name="Shin D.S."/>
            <person name="Han J.H."/>
            <person name="Park K.S."/>
            <person name="Lee C.H."/>
            <person name="Park K.H."/>
            <person name="Kim S.B."/>
        </authorList>
    </citation>
    <scope>NUCLEOTIDE SEQUENCE [LARGE SCALE GENOMIC DNA]</scope>
    <source>
        <strain evidence="3 4">KCTC 22548</strain>
    </source>
</reference>
<comment type="caution">
    <text evidence="3">The sequence shown here is derived from an EMBL/GenBank/DDBJ whole genome shotgun (WGS) entry which is preliminary data.</text>
</comment>
<dbReference type="EMBL" id="QNUF01000005">
    <property type="protein sequence ID" value="REC77031.1"/>
    <property type="molecule type" value="Genomic_DNA"/>
</dbReference>